<dbReference type="GO" id="GO:0005634">
    <property type="term" value="C:nucleus"/>
    <property type="evidence" value="ECO:0007669"/>
    <property type="project" value="UniProtKB-SubCell"/>
</dbReference>
<dbReference type="Gene3D" id="1.10.287.1150">
    <property type="entry name" value="TPP helical domain"/>
    <property type="match status" value="1"/>
</dbReference>
<keyword evidence="18" id="KW-1185">Reference proteome</keyword>
<accession>A0AAD6ADL0</accession>
<comment type="caution">
    <text evidence="17">The sequence shown here is derived from an EMBL/GenBank/DDBJ whole genome shotgun (WGS) entry which is preliminary data.</text>
</comment>
<evidence type="ECO:0000256" key="11">
    <source>
        <dbReference type="ARBA" id="ARBA00023152"/>
    </source>
</evidence>
<evidence type="ECO:0000313" key="17">
    <source>
        <dbReference type="EMBL" id="KAJ4922867.1"/>
    </source>
</evidence>
<dbReference type="GO" id="GO:0006096">
    <property type="term" value="P:glycolytic process"/>
    <property type="evidence" value="ECO:0007669"/>
    <property type="project" value="UniProtKB-KW"/>
</dbReference>
<dbReference type="GO" id="GO:0030976">
    <property type="term" value="F:thiamine pyrophosphate binding"/>
    <property type="evidence" value="ECO:0007669"/>
    <property type="project" value="InterPro"/>
</dbReference>
<dbReference type="PANTHER" id="PTHR23152">
    <property type="entry name" value="2-OXOGLUTARATE DEHYDROGENASE"/>
    <property type="match status" value="1"/>
</dbReference>
<dbReference type="GO" id="GO:0005739">
    <property type="term" value="C:mitochondrion"/>
    <property type="evidence" value="ECO:0007669"/>
    <property type="project" value="UniProtKB-SubCell"/>
</dbReference>
<evidence type="ECO:0000256" key="13">
    <source>
        <dbReference type="ARBA" id="ARBA00030680"/>
    </source>
</evidence>
<feature type="domain" description="2-oxoglutarate dehydrogenase E1 component N-terminal" evidence="16">
    <location>
        <begin position="54"/>
        <end position="92"/>
    </location>
</feature>
<proteinExistence type="inferred from homology"/>
<dbReference type="Pfam" id="PF16078">
    <property type="entry name" value="2-oxogl_dehyd_N"/>
    <property type="match status" value="1"/>
</dbReference>
<comment type="catalytic activity">
    <reaction evidence="14">
        <text>N(6)-[(R)-lipoyl]-L-lysyl-[protein] + 2-oxoglutarate + H(+) = N(6)-[(R)-S(8)-succinyldihydrolipoyl]-L-lysyl-[protein] + CO2</text>
        <dbReference type="Rhea" id="RHEA:12188"/>
        <dbReference type="Rhea" id="RHEA-COMP:10474"/>
        <dbReference type="Rhea" id="RHEA-COMP:20092"/>
        <dbReference type="ChEBI" id="CHEBI:15378"/>
        <dbReference type="ChEBI" id="CHEBI:16526"/>
        <dbReference type="ChEBI" id="CHEBI:16810"/>
        <dbReference type="ChEBI" id="CHEBI:83099"/>
        <dbReference type="ChEBI" id="CHEBI:83120"/>
        <dbReference type="EC" id="1.2.4.2"/>
    </reaction>
    <physiologicalReaction direction="left-to-right" evidence="14">
        <dbReference type="Rhea" id="RHEA:12189"/>
    </physiologicalReaction>
</comment>
<sequence length="209" mass="22711">MHRLRTCAARLRPLTASQAAQTVGPQRPITGPSRGGTRTFLPIRCYTAPVASEPFLNGTSSNYVEEMYFAWMEDPKSVHKSWDVFFRNANAGAPPGAAYQSPLGLSAAPQLSSLVGAQPNVEKLVEDHLAVQSLIRAYQVMGHHNARLDPLEISCVNFDDAPVNTGFQDIRGHHVAQLDPLGIMDTDLDSCVPDDIITSSDKLGEKLNS</sequence>
<evidence type="ECO:0000256" key="15">
    <source>
        <dbReference type="SAM" id="MobiDB-lite"/>
    </source>
</evidence>
<feature type="region of interest" description="Disordered" evidence="15">
    <location>
        <begin position="16"/>
        <end position="35"/>
    </location>
</feature>
<protein>
    <recommendedName>
        <fullName evidence="6">oxoglutarate dehydrogenase (succinyl-transferring)</fullName>
        <ecNumber evidence="6">1.2.4.2</ecNumber>
    </recommendedName>
    <alternativeName>
        <fullName evidence="13">Alpha-ketoglutarate dehydrogenase</fullName>
    </alternativeName>
</protein>
<keyword evidence="7" id="KW-0460">Magnesium</keyword>
<evidence type="ECO:0000256" key="4">
    <source>
        <dbReference type="ARBA" id="ARBA00004173"/>
    </source>
</evidence>
<evidence type="ECO:0000256" key="6">
    <source>
        <dbReference type="ARBA" id="ARBA00012280"/>
    </source>
</evidence>
<organism evidence="17 18">
    <name type="scientific">Pogonophryne albipinna</name>
    <dbReference type="NCBI Taxonomy" id="1090488"/>
    <lineage>
        <taxon>Eukaryota</taxon>
        <taxon>Metazoa</taxon>
        <taxon>Chordata</taxon>
        <taxon>Craniata</taxon>
        <taxon>Vertebrata</taxon>
        <taxon>Euteleostomi</taxon>
        <taxon>Actinopterygii</taxon>
        <taxon>Neopterygii</taxon>
        <taxon>Teleostei</taxon>
        <taxon>Neoteleostei</taxon>
        <taxon>Acanthomorphata</taxon>
        <taxon>Eupercaria</taxon>
        <taxon>Perciformes</taxon>
        <taxon>Notothenioidei</taxon>
        <taxon>Pogonophryne</taxon>
    </lineage>
</organism>
<evidence type="ECO:0000313" key="18">
    <source>
        <dbReference type="Proteomes" id="UP001219934"/>
    </source>
</evidence>
<dbReference type="GO" id="GO:0006099">
    <property type="term" value="P:tricarboxylic acid cycle"/>
    <property type="evidence" value="ECO:0007669"/>
    <property type="project" value="TreeGrafter"/>
</dbReference>
<evidence type="ECO:0000256" key="9">
    <source>
        <dbReference type="ARBA" id="ARBA00023052"/>
    </source>
</evidence>
<keyword evidence="10" id="KW-0496">Mitochondrion</keyword>
<name>A0AAD6ADL0_9TELE</name>
<dbReference type="GO" id="GO:0045252">
    <property type="term" value="C:oxoglutarate dehydrogenase complex"/>
    <property type="evidence" value="ECO:0007669"/>
    <property type="project" value="TreeGrafter"/>
</dbReference>
<dbReference type="EC" id="1.2.4.2" evidence="6"/>
<evidence type="ECO:0000259" key="16">
    <source>
        <dbReference type="Pfam" id="PF16078"/>
    </source>
</evidence>
<dbReference type="PANTHER" id="PTHR23152:SF7">
    <property type="entry name" value="2-OXOGLUTARATE DEHYDROGENASE COMPLEX COMPONENT E1"/>
    <property type="match status" value="1"/>
</dbReference>
<dbReference type="InterPro" id="IPR011603">
    <property type="entry name" value="2oxoglutarate_DH_E1"/>
</dbReference>
<comment type="cofactor">
    <cofactor evidence="2">
        <name>thiamine diphosphate</name>
        <dbReference type="ChEBI" id="CHEBI:58937"/>
    </cofactor>
</comment>
<comment type="subcellular location">
    <subcellularLocation>
        <location evidence="4">Mitochondrion</location>
    </subcellularLocation>
    <subcellularLocation>
        <location evidence="3">Nucleus</location>
    </subcellularLocation>
</comment>
<evidence type="ECO:0000256" key="7">
    <source>
        <dbReference type="ARBA" id="ARBA00022842"/>
    </source>
</evidence>
<comment type="cofactor">
    <cofactor evidence="1">
        <name>Mg(2+)</name>
        <dbReference type="ChEBI" id="CHEBI:18420"/>
    </cofactor>
</comment>
<gene>
    <name evidence="17" type="ORF">JOQ06_021329</name>
</gene>
<comment type="similarity">
    <text evidence="5">Belongs to the alpha-ketoglutarate dehydrogenase family.</text>
</comment>
<evidence type="ECO:0000256" key="14">
    <source>
        <dbReference type="ARBA" id="ARBA00051042"/>
    </source>
</evidence>
<dbReference type="EMBL" id="JAPTMU010000054">
    <property type="protein sequence ID" value="KAJ4922867.1"/>
    <property type="molecule type" value="Genomic_DNA"/>
</dbReference>
<dbReference type="InterPro" id="IPR032106">
    <property type="entry name" value="2-oxogl_dehyd_N"/>
</dbReference>
<evidence type="ECO:0000256" key="8">
    <source>
        <dbReference type="ARBA" id="ARBA00023002"/>
    </source>
</evidence>
<evidence type="ECO:0000256" key="1">
    <source>
        <dbReference type="ARBA" id="ARBA00001946"/>
    </source>
</evidence>
<dbReference type="Proteomes" id="UP001219934">
    <property type="component" value="Unassembled WGS sequence"/>
</dbReference>
<keyword evidence="8" id="KW-0560">Oxidoreductase</keyword>
<evidence type="ECO:0000256" key="10">
    <source>
        <dbReference type="ARBA" id="ARBA00023128"/>
    </source>
</evidence>
<evidence type="ECO:0000256" key="12">
    <source>
        <dbReference type="ARBA" id="ARBA00023242"/>
    </source>
</evidence>
<keyword evidence="9" id="KW-0786">Thiamine pyrophosphate</keyword>
<dbReference type="GO" id="GO:0004591">
    <property type="term" value="F:oxoglutarate dehydrogenase (succinyl-transferring) activity"/>
    <property type="evidence" value="ECO:0007669"/>
    <property type="project" value="UniProtKB-EC"/>
</dbReference>
<keyword evidence="11" id="KW-0324">Glycolysis</keyword>
<keyword evidence="12" id="KW-0539">Nucleus</keyword>
<evidence type="ECO:0000256" key="5">
    <source>
        <dbReference type="ARBA" id="ARBA00006936"/>
    </source>
</evidence>
<reference evidence="17" key="1">
    <citation type="submission" date="2022-11" db="EMBL/GenBank/DDBJ databases">
        <title>Chromosome-level genome of Pogonophryne albipinna.</title>
        <authorList>
            <person name="Jo E."/>
        </authorList>
    </citation>
    <scope>NUCLEOTIDE SEQUENCE</scope>
    <source>
        <strain evidence="17">SGF0006</strain>
        <tissue evidence="17">Muscle</tissue>
    </source>
</reference>
<evidence type="ECO:0000256" key="3">
    <source>
        <dbReference type="ARBA" id="ARBA00004123"/>
    </source>
</evidence>
<dbReference type="AlphaFoldDB" id="A0AAD6ADL0"/>
<evidence type="ECO:0000256" key="2">
    <source>
        <dbReference type="ARBA" id="ARBA00001964"/>
    </source>
</evidence>